<dbReference type="CDD" id="cd17874">
    <property type="entry name" value="FtsY"/>
    <property type="match status" value="1"/>
</dbReference>
<evidence type="ECO:0000256" key="2">
    <source>
        <dbReference type="ARBA" id="ARBA00022490"/>
    </source>
</evidence>
<evidence type="ECO:0000313" key="13">
    <source>
        <dbReference type="EMBL" id="SHK17454.1"/>
    </source>
</evidence>
<dbReference type="SUPFAM" id="SSF47364">
    <property type="entry name" value="Domain of the SRP/SRP receptor G-proteins"/>
    <property type="match status" value="1"/>
</dbReference>
<dbReference type="SMART" id="SM00963">
    <property type="entry name" value="SRP54_N"/>
    <property type="match status" value="1"/>
</dbReference>
<evidence type="ECO:0000259" key="10">
    <source>
        <dbReference type="SMART" id="SM00382"/>
    </source>
</evidence>
<evidence type="ECO:0000256" key="3">
    <source>
        <dbReference type="ARBA" id="ARBA00022741"/>
    </source>
</evidence>
<dbReference type="AlphaFoldDB" id="A0A1M6QAY5"/>
<keyword evidence="4 9" id="KW-0378">Hydrolase</keyword>
<dbReference type="InterPro" id="IPR004390">
    <property type="entry name" value="SR_rcpt_FtsY"/>
</dbReference>
<dbReference type="STRING" id="1830138.SAMN05443507_109114"/>
<comment type="function">
    <text evidence="9">Involved in targeting and insertion of nascent membrane proteins into the cytoplasmic membrane. Acts as a receptor for the complex formed by the signal recognition particle (SRP) and the ribosome-nascent chain (RNC).</text>
</comment>
<evidence type="ECO:0000259" key="12">
    <source>
        <dbReference type="SMART" id="SM00963"/>
    </source>
</evidence>
<accession>A0A1M6QAY5</accession>
<dbReference type="FunFam" id="3.40.50.300:FF:000053">
    <property type="entry name" value="Signal recognition particle receptor FtsY"/>
    <property type="match status" value="1"/>
</dbReference>
<dbReference type="InterPro" id="IPR003593">
    <property type="entry name" value="AAA+_ATPase"/>
</dbReference>
<dbReference type="InterPro" id="IPR000897">
    <property type="entry name" value="SRP54_GTPase_dom"/>
</dbReference>
<dbReference type="GO" id="GO:0005737">
    <property type="term" value="C:cytoplasm"/>
    <property type="evidence" value="ECO:0007669"/>
    <property type="project" value="UniProtKB-SubCell"/>
</dbReference>
<name>A0A1M6QAY5_9BACL</name>
<dbReference type="InterPro" id="IPR027417">
    <property type="entry name" value="P-loop_NTPase"/>
</dbReference>
<dbReference type="Proteomes" id="UP000184016">
    <property type="component" value="Unassembled WGS sequence"/>
</dbReference>
<dbReference type="Pfam" id="PF02881">
    <property type="entry name" value="SRP54_N"/>
    <property type="match status" value="1"/>
</dbReference>
<feature type="binding site" evidence="9">
    <location>
        <begin position="190"/>
        <end position="194"/>
    </location>
    <ligand>
        <name>GTP</name>
        <dbReference type="ChEBI" id="CHEBI:37565"/>
    </ligand>
</feature>
<evidence type="ECO:0000256" key="1">
    <source>
        <dbReference type="ARBA" id="ARBA00022475"/>
    </source>
</evidence>
<comment type="subcellular location">
    <subcellularLocation>
        <location evidence="9">Cell membrane</location>
        <topology evidence="9">Peripheral membrane protein</topology>
        <orientation evidence="9">Cytoplasmic side</orientation>
    </subcellularLocation>
    <subcellularLocation>
        <location evidence="9">Cytoplasm</location>
    </subcellularLocation>
</comment>
<keyword evidence="7 9" id="KW-0675">Receptor</keyword>
<reference evidence="14" key="1">
    <citation type="submission" date="2016-11" db="EMBL/GenBank/DDBJ databases">
        <authorList>
            <person name="Varghese N."/>
            <person name="Submissions S."/>
        </authorList>
    </citation>
    <scope>NUCLEOTIDE SEQUENCE [LARGE SCALE GENOMIC DNA]</scope>
    <source>
        <strain evidence="14">USBA-503</strain>
    </source>
</reference>
<dbReference type="PANTHER" id="PTHR43134:SF1">
    <property type="entry name" value="SIGNAL RECOGNITION PARTICLE RECEPTOR SUBUNIT ALPHA"/>
    <property type="match status" value="1"/>
</dbReference>
<dbReference type="GO" id="GO:0005525">
    <property type="term" value="F:GTP binding"/>
    <property type="evidence" value="ECO:0007669"/>
    <property type="project" value="UniProtKB-UniRule"/>
</dbReference>
<keyword evidence="3 9" id="KW-0547">Nucleotide-binding</keyword>
<dbReference type="EC" id="3.6.5.4" evidence="9"/>
<dbReference type="OrthoDB" id="9804720at2"/>
<keyword evidence="1 9" id="KW-1003">Cell membrane</keyword>
<proteinExistence type="inferred from homology"/>
<feature type="binding site" evidence="9">
    <location>
        <begin position="108"/>
        <end position="115"/>
    </location>
    <ligand>
        <name>GTP</name>
        <dbReference type="ChEBI" id="CHEBI:37565"/>
    </ligand>
</feature>
<feature type="binding site" evidence="9">
    <location>
        <begin position="254"/>
        <end position="257"/>
    </location>
    <ligand>
        <name>GTP</name>
        <dbReference type="ChEBI" id="CHEBI:37565"/>
    </ligand>
</feature>
<dbReference type="NCBIfam" id="TIGR00064">
    <property type="entry name" value="ftsY"/>
    <property type="match status" value="1"/>
</dbReference>
<dbReference type="InterPro" id="IPR036225">
    <property type="entry name" value="SRP/SRP_N"/>
</dbReference>
<comment type="similarity">
    <text evidence="9">Belongs to the GTP-binding SRP family. FtsY subfamily.</text>
</comment>
<dbReference type="SUPFAM" id="SSF52540">
    <property type="entry name" value="P-loop containing nucleoside triphosphate hydrolases"/>
    <property type="match status" value="1"/>
</dbReference>
<dbReference type="InterPro" id="IPR013822">
    <property type="entry name" value="Signal_recog_particl_SRP54_hlx"/>
</dbReference>
<dbReference type="SMART" id="SM00382">
    <property type="entry name" value="AAA"/>
    <property type="match status" value="1"/>
</dbReference>
<organism evidence="13 14">
    <name type="scientific">Alicyclobacillus tolerans</name>
    <dbReference type="NCBI Taxonomy" id="90970"/>
    <lineage>
        <taxon>Bacteria</taxon>
        <taxon>Bacillati</taxon>
        <taxon>Bacillota</taxon>
        <taxon>Bacilli</taxon>
        <taxon>Bacillales</taxon>
        <taxon>Alicyclobacillaceae</taxon>
        <taxon>Alicyclobacillus</taxon>
    </lineage>
</organism>
<sequence>MGIFERFKQGLKKSRGALFGRLGHLFSSNRLDDSVYEEMEEAFLAADMGMETSLQVVERVRRLARENKIQQPSELPPLMAQALTEALEKVDPTPSVAADGPTLVLVVGVNGAGKTTSIGKLAHYYKSQGKKVLLAAGDTFRAAATEQLVAWGERVGCDVVRHVAGADPAAVVYDAIQAAKSRKVDFILCDTAGRLQNKDHLMKELAKIYKVASRELPGSPHEVLLVLDGTTGQNAISQAKVFREVVQVSGIVLTKLDGTAKGGVVLPIVQELGIPVKWVGLGESKEDLQPFSARAFAESLCEEE</sequence>
<evidence type="ECO:0000313" key="14">
    <source>
        <dbReference type="Proteomes" id="UP000184016"/>
    </source>
</evidence>
<dbReference type="GO" id="GO:0003924">
    <property type="term" value="F:GTPase activity"/>
    <property type="evidence" value="ECO:0007669"/>
    <property type="project" value="UniProtKB-UniRule"/>
</dbReference>
<evidence type="ECO:0000256" key="6">
    <source>
        <dbReference type="ARBA" id="ARBA00023136"/>
    </source>
</evidence>
<dbReference type="EMBL" id="FRAF01000009">
    <property type="protein sequence ID" value="SHK17454.1"/>
    <property type="molecule type" value="Genomic_DNA"/>
</dbReference>
<dbReference type="Gene3D" id="3.40.50.300">
    <property type="entry name" value="P-loop containing nucleotide triphosphate hydrolases"/>
    <property type="match status" value="1"/>
</dbReference>
<dbReference type="InterPro" id="IPR042101">
    <property type="entry name" value="SRP54_N_sf"/>
</dbReference>
<dbReference type="Pfam" id="PF00448">
    <property type="entry name" value="SRP54"/>
    <property type="match status" value="1"/>
</dbReference>
<evidence type="ECO:0000256" key="9">
    <source>
        <dbReference type="HAMAP-Rule" id="MF_00920"/>
    </source>
</evidence>
<dbReference type="GO" id="GO:0005047">
    <property type="term" value="F:signal recognition particle binding"/>
    <property type="evidence" value="ECO:0007669"/>
    <property type="project" value="TreeGrafter"/>
</dbReference>
<dbReference type="PANTHER" id="PTHR43134">
    <property type="entry name" value="SIGNAL RECOGNITION PARTICLE RECEPTOR SUBUNIT ALPHA"/>
    <property type="match status" value="1"/>
</dbReference>
<keyword evidence="5 9" id="KW-0342">GTP-binding</keyword>
<evidence type="ECO:0000256" key="7">
    <source>
        <dbReference type="ARBA" id="ARBA00023170"/>
    </source>
</evidence>
<dbReference type="SMART" id="SM00962">
    <property type="entry name" value="SRP54"/>
    <property type="match status" value="1"/>
</dbReference>
<keyword evidence="14" id="KW-1185">Reference proteome</keyword>
<dbReference type="GO" id="GO:0005886">
    <property type="term" value="C:plasma membrane"/>
    <property type="evidence" value="ECO:0007669"/>
    <property type="project" value="UniProtKB-SubCell"/>
</dbReference>
<keyword evidence="6 9" id="KW-0472">Membrane</keyword>
<protein>
    <recommendedName>
        <fullName evidence="9">Signal recognition particle receptor FtsY</fullName>
        <shortName evidence="9">SRP receptor</shortName>
        <ecNumber evidence="9">3.6.5.4</ecNumber>
    </recommendedName>
</protein>
<comment type="catalytic activity">
    <reaction evidence="8 9">
        <text>GTP + H2O = GDP + phosphate + H(+)</text>
        <dbReference type="Rhea" id="RHEA:19669"/>
        <dbReference type="ChEBI" id="CHEBI:15377"/>
        <dbReference type="ChEBI" id="CHEBI:15378"/>
        <dbReference type="ChEBI" id="CHEBI:37565"/>
        <dbReference type="ChEBI" id="CHEBI:43474"/>
        <dbReference type="ChEBI" id="CHEBI:58189"/>
        <dbReference type="EC" id="3.6.5.4"/>
    </reaction>
</comment>
<dbReference type="GO" id="GO:0006614">
    <property type="term" value="P:SRP-dependent cotranslational protein targeting to membrane"/>
    <property type="evidence" value="ECO:0007669"/>
    <property type="project" value="InterPro"/>
</dbReference>
<dbReference type="Gene3D" id="1.20.120.140">
    <property type="entry name" value="Signal recognition particle SRP54, nucleotide-binding domain"/>
    <property type="match status" value="1"/>
</dbReference>
<comment type="subunit">
    <text evidence="9">Part of the signal recognition particle protein translocation system, which is composed of SRP and FtsY.</text>
</comment>
<evidence type="ECO:0000256" key="5">
    <source>
        <dbReference type="ARBA" id="ARBA00023134"/>
    </source>
</evidence>
<dbReference type="FunFam" id="1.20.120.140:FF:000002">
    <property type="entry name" value="Signal recognition particle receptor FtsY"/>
    <property type="match status" value="1"/>
</dbReference>
<keyword evidence="2 9" id="KW-0963">Cytoplasm</keyword>
<feature type="domain" description="Signal recognition particle SRP54 helical bundle" evidence="12">
    <location>
        <begin position="7"/>
        <end position="87"/>
    </location>
</feature>
<evidence type="ECO:0000259" key="11">
    <source>
        <dbReference type="SMART" id="SM00962"/>
    </source>
</evidence>
<dbReference type="HAMAP" id="MF_00920">
    <property type="entry name" value="FtsY"/>
    <property type="match status" value="1"/>
</dbReference>
<evidence type="ECO:0000256" key="4">
    <source>
        <dbReference type="ARBA" id="ARBA00022801"/>
    </source>
</evidence>
<feature type="domain" description="SRP54-type proteins GTP-binding" evidence="11">
    <location>
        <begin position="101"/>
        <end position="302"/>
    </location>
</feature>
<feature type="domain" description="AAA+ ATPase" evidence="10">
    <location>
        <begin position="100"/>
        <end position="252"/>
    </location>
</feature>
<gene>
    <name evidence="9" type="primary">ftsY</name>
    <name evidence="13" type="ORF">SAMN05443507_109114</name>
</gene>
<evidence type="ECO:0000256" key="8">
    <source>
        <dbReference type="ARBA" id="ARBA00048027"/>
    </source>
</evidence>